<dbReference type="EMBL" id="JBHTLR010000034">
    <property type="protein sequence ID" value="MFD1218390.1"/>
    <property type="molecule type" value="Genomic_DNA"/>
</dbReference>
<proteinExistence type="predicted"/>
<feature type="compositionally biased region" description="Basic and acidic residues" evidence="1">
    <location>
        <begin position="49"/>
        <end position="58"/>
    </location>
</feature>
<protein>
    <submittedName>
        <fullName evidence="2">Uncharacterized protein</fullName>
    </submittedName>
</protein>
<evidence type="ECO:0000313" key="2">
    <source>
        <dbReference type="EMBL" id="MFD1218390.1"/>
    </source>
</evidence>
<dbReference type="RefSeq" id="WP_230435084.1">
    <property type="nucleotide sequence ID" value="NZ_CP087715.1"/>
</dbReference>
<evidence type="ECO:0000256" key="1">
    <source>
        <dbReference type="SAM" id="MobiDB-lite"/>
    </source>
</evidence>
<sequence>MGVALCLHGVALFVPVQFYSATPSRPDPLRIKLSFESHDRNMPGSLERPTPEAEEPAKQSRPATSNPVSPDPGATGPETPPAPLPKQAIPESKPTSRKQQPALRPEPAGVPEKKSQNLTEPPGNSASHSDGAKSRSTVFDPRLSQQLQKARNRVQKFETRDTNQATENGVFIQRGNKCWEFKKLLPAGNETNVTQRFNINCSERRRTQEDIDRLAEKYGIP</sequence>
<evidence type="ECO:0000313" key="3">
    <source>
        <dbReference type="Proteomes" id="UP001597264"/>
    </source>
</evidence>
<feature type="region of interest" description="Disordered" evidence="1">
    <location>
        <begin position="36"/>
        <end position="156"/>
    </location>
</feature>
<dbReference type="Proteomes" id="UP001597264">
    <property type="component" value="Unassembled WGS sequence"/>
</dbReference>
<organism evidence="2 3">
    <name type="scientific">Microbulbifer celer</name>
    <dbReference type="NCBI Taxonomy" id="435905"/>
    <lineage>
        <taxon>Bacteria</taxon>
        <taxon>Pseudomonadati</taxon>
        <taxon>Pseudomonadota</taxon>
        <taxon>Gammaproteobacteria</taxon>
        <taxon>Cellvibrionales</taxon>
        <taxon>Microbulbiferaceae</taxon>
        <taxon>Microbulbifer</taxon>
    </lineage>
</organism>
<comment type="caution">
    <text evidence="2">The sequence shown here is derived from an EMBL/GenBank/DDBJ whole genome shotgun (WGS) entry which is preliminary data.</text>
</comment>
<name>A0ABW3UCT7_9GAMM</name>
<reference evidence="3" key="1">
    <citation type="journal article" date="2019" name="Int. J. Syst. Evol. Microbiol.">
        <title>The Global Catalogue of Microorganisms (GCM) 10K type strain sequencing project: providing services to taxonomists for standard genome sequencing and annotation.</title>
        <authorList>
            <consortium name="The Broad Institute Genomics Platform"/>
            <consortium name="The Broad Institute Genome Sequencing Center for Infectious Disease"/>
            <person name="Wu L."/>
            <person name="Ma J."/>
        </authorList>
    </citation>
    <scope>NUCLEOTIDE SEQUENCE [LARGE SCALE GENOMIC DNA]</scope>
    <source>
        <strain evidence="3">CCUG 54356</strain>
    </source>
</reference>
<feature type="compositionally biased region" description="Polar residues" evidence="1">
    <location>
        <begin position="116"/>
        <end position="128"/>
    </location>
</feature>
<accession>A0ABW3UCT7</accession>
<keyword evidence="3" id="KW-1185">Reference proteome</keyword>
<gene>
    <name evidence="2" type="ORF">ACFQ2X_17450</name>
</gene>